<comment type="similarity">
    <text evidence="1 7">Belongs to the CcmH/CycL/Ccl2/NrfF family.</text>
</comment>
<protein>
    <recommendedName>
        <fullName evidence="7">Cytochrome c-type biogenesis protein</fullName>
    </recommendedName>
</protein>
<evidence type="ECO:0000256" key="2">
    <source>
        <dbReference type="ARBA" id="ARBA00022617"/>
    </source>
</evidence>
<dbReference type="CDD" id="cd16378">
    <property type="entry name" value="CcmH_N"/>
    <property type="match status" value="1"/>
</dbReference>
<evidence type="ECO:0000256" key="7">
    <source>
        <dbReference type="RuleBase" id="RU364112"/>
    </source>
</evidence>
<dbReference type="RefSeq" id="WP_330199731.1">
    <property type="nucleotide sequence ID" value="NZ_JAZDRP010000008.1"/>
</dbReference>
<dbReference type="Proteomes" id="UP001354971">
    <property type="component" value="Unassembled WGS sequence"/>
</dbReference>
<evidence type="ECO:0000256" key="1">
    <source>
        <dbReference type="ARBA" id="ARBA00010342"/>
    </source>
</evidence>
<keyword evidence="5" id="KW-0201">Cytochrome c-type biogenesis</keyword>
<reference evidence="9 10" key="1">
    <citation type="submission" date="2024-01" db="EMBL/GenBank/DDBJ databases">
        <title>Hyphobacterium bacterium isolated from marine sediment.</title>
        <authorList>
            <person name="Zhao S."/>
        </authorList>
    </citation>
    <scope>NUCLEOTIDE SEQUENCE [LARGE SCALE GENOMIC DNA]</scope>
    <source>
        <strain evidence="10">HN65</strain>
    </source>
</reference>
<keyword evidence="7" id="KW-0812">Transmembrane</keyword>
<dbReference type="InterPro" id="IPR005616">
    <property type="entry name" value="CcmH/CycL/Ccl2/NrfF_N"/>
</dbReference>
<accession>A0ABU7LT15</accession>
<evidence type="ECO:0000256" key="3">
    <source>
        <dbReference type="ARBA" id="ARBA00022723"/>
    </source>
</evidence>
<evidence type="ECO:0000313" key="9">
    <source>
        <dbReference type="EMBL" id="MEE2527067.1"/>
    </source>
</evidence>
<comment type="caution">
    <text evidence="9">The sequence shown here is derived from an EMBL/GenBank/DDBJ whole genome shotgun (WGS) entry which is preliminary data.</text>
</comment>
<keyword evidence="4 7" id="KW-0732">Signal</keyword>
<keyword evidence="7" id="KW-0472">Membrane</keyword>
<dbReference type="Gene3D" id="1.10.8.640">
    <property type="entry name" value="Cytochrome C biogenesis protein"/>
    <property type="match status" value="1"/>
</dbReference>
<keyword evidence="6 7" id="KW-0408">Iron</keyword>
<keyword evidence="7" id="KW-1133">Transmembrane helix</keyword>
<name>A0ABU7LT15_9PROT</name>
<evidence type="ECO:0000259" key="8">
    <source>
        <dbReference type="Pfam" id="PF03918"/>
    </source>
</evidence>
<proteinExistence type="inferred from homology"/>
<evidence type="ECO:0000256" key="4">
    <source>
        <dbReference type="ARBA" id="ARBA00022729"/>
    </source>
</evidence>
<evidence type="ECO:0000256" key="6">
    <source>
        <dbReference type="ARBA" id="ARBA00023004"/>
    </source>
</evidence>
<evidence type="ECO:0000313" key="10">
    <source>
        <dbReference type="Proteomes" id="UP001354971"/>
    </source>
</evidence>
<dbReference type="PANTHER" id="PTHR47870">
    <property type="entry name" value="CYTOCHROME C-TYPE BIOGENESIS PROTEIN CCMH"/>
    <property type="match status" value="1"/>
</dbReference>
<keyword evidence="10" id="KW-1185">Reference proteome</keyword>
<feature type="domain" description="CcmH/CycL/Ccl2/NrfF N-terminal" evidence="8">
    <location>
        <begin position="17"/>
        <end position="116"/>
    </location>
</feature>
<sequence>MIKLLLASLLLQGAQLSPQQEREAAELMREIRCVVCEGQSIADSDAALAQDMRAFVRNQIGAGADPDSVRIALAQTYGDEVLMRPRLNAQTLPLYLAPLLLLLAGAGLIGLASRKR</sequence>
<dbReference type="PANTHER" id="PTHR47870:SF1">
    <property type="entry name" value="CYTOCHROME C-TYPE BIOGENESIS PROTEIN CCMH"/>
    <property type="match status" value="1"/>
</dbReference>
<gene>
    <name evidence="9" type="ORF">V0U79_11870</name>
</gene>
<evidence type="ECO:0000256" key="5">
    <source>
        <dbReference type="ARBA" id="ARBA00022748"/>
    </source>
</evidence>
<dbReference type="Pfam" id="PF03918">
    <property type="entry name" value="CcmH"/>
    <property type="match status" value="1"/>
</dbReference>
<dbReference type="InterPro" id="IPR038297">
    <property type="entry name" value="CcmH/CycL/NrfF/Ccl2_sf"/>
</dbReference>
<organism evidence="9 10">
    <name type="scientific">Hyphobacterium lacteum</name>
    <dbReference type="NCBI Taxonomy" id="3116575"/>
    <lineage>
        <taxon>Bacteria</taxon>
        <taxon>Pseudomonadati</taxon>
        <taxon>Pseudomonadota</taxon>
        <taxon>Alphaproteobacteria</taxon>
        <taxon>Maricaulales</taxon>
        <taxon>Maricaulaceae</taxon>
        <taxon>Hyphobacterium</taxon>
    </lineage>
</organism>
<dbReference type="EMBL" id="JAZDRP010000008">
    <property type="protein sequence ID" value="MEE2527067.1"/>
    <property type="molecule type" value="Genomic_DNA"/>
</dbReference>
<comment type="function">
    <text evidence="7">Possible subunit of a heme lyase.</text>
</comment>
<keyword evidence="3 7" id="KW-0479">Metal-binding</keyword>
<dbReference type="InterPro" id="IPR051263">
    <property type="entry name" value="C-type_cytochrome_biogenesis"/>
</dbReference>
<keyword evidence="2 7" id="KW-0349">Heme</keyword>
<feature type="transmembrane region" description="Helical" evidence="7">
    <location>
        <begin position="92"/>
        <end position="112"/>
    </location>
</feature>